<feature type="region of interest" description="Disordered" evidence="8">
    <location>
        <begin position="472"/>
        <end position="491"/>
    </location>
</feature>
<feature type="coiled-coil region" evidence="7">
    <location>
        <begin position="520"/>
        <end position="554"/>
    </location>
</feature>
<evidence type="ECO:0000259" key="9">
    <source>
        <dbReference type="PROSITE" id="PS50089"/>
    </source>
</evidence>
<evidence type="ECO:0000256" key="6">
    <source>
        <dbReference type="PROSITE-ProRule" id="PRU00175"/>
    </source>
</evidence>
<evidence type="ECO:0000313" key="10">
    <source>
        <dbReference type="EMBL" id="KAF2072994.1"/>
    </source>
</evidence>
<dbReference type="FunFam" id="1.10.1170.10:FF:000002">
    <property type="entry name" value="Baculoviral IAP repeat containing 7"/>
    <property type="match status" value="1"/>
</dbReference>
<dbReference type="SMART" id="SM00184">
    <property type="entry name" value="RING"/>
    <property type="match status" value="1"/>
</dbReference>
<dbReference type="SUPFAM" id="SSF50965">
    <property type="entry name" value="Galactose oxidase, central domain"/>
    <property type="match status" value="1"/>
</dbReference>
<keyword evidence="7" id="KW-0175">Coiled coil</keyword>
<evidence type="ECO:0000256" key="2">
    <source>
        <dbReference type="ARBA" id="ARBA00022723"/>
    </source>
</evidence>
<evidence type="ECO:0000256" key="7">
    <source>
        <dbReference type="SAM" id="Coils"/>
    </source>
</evidence>
<proteinExistence type="predicted"/>
<feature type="compositionally biased region" description="Low complexity" evidence="8">
    <location>
        <begin position="455"/>
        <end position="466"/>
    </location>
</feature>
<dbReference type="InterPro" id="IPR013083">
    <property type="entry name" value="Znf_RING/FYVE/PHD"/>
</dbReference>
<dbReference type="PANTHER" id="PTHR46093:SF18">
    <property type="entry name" value="FIBRONECTIN TYPE-III DOMAIN-CONTAINING PROTEIN"/>
    <property type="match status" value="1"/>
</dbReference>
<keyword evidence="4 6" id="KW-0863">Zinc-finger</keyword>
<keyword evidence="5" id="KW-0862">Zinc</keyword>
<evidence type="ECO:0000256" key="3">
    <source>
        <dbReference type="ARBA" id="ARBA00022737"/>
    </source>
</evidence>
<dbReference type="GO" id="GO:0008270">
    <property type="term" value="F:zinc ion binding"/>
    <property type="evidence" value="ECO:0007669"/>
    <property type="project" value="UniProtKB-KW"/>
</dbReference>
<comment type="caution">
    <text evidence="10">The sequence shown here is derived from an EMBL/GenBank/DDBJ whole genome shotgun (WGS) entry which is preliminary data.</text>
</comment>
<protein>
    <recommendedName>
        <fullName evidence="9">RING-type domain-containing protein</fullName>
    </recommendedName>
</protein>
<dbReference type="Gene3D" id="2.120.10.80">
    <property type="entry name" value="Kelch-type beta propeller"/>
    <property type="match status" value="2"/>
</dbReference>
<dbReference type="PANTHER" id="PTHR46093">
    <property type="entry name" value="ACYL-COA-BINDING DOMAIN-CONTAINING PROTEIN 5"/>
    <property type="match status" value="1"/>
</dbReference>
<feature type="compositionally biased region" description="Low complexity" evidence="8">
    <location>
        <begin position="353"/>
        <end position="425"/>
    </location>
</feature>
<evidence type="ECO:0000256" key="1">
    <source>
        <dbReference type="ARBA" id="ARBA00022441"/>
    </source>
</evidence>
<dbReference type="PROSITE" id="PS50089">
    <property type="entry name" value="ZF_RING_2"/>
    <property type="match status" value="1"/>
</dbReference>
<evidence type="ECO:0000256" key="8">
    <source>
        <dbReference type="SAM" id="MobiDB-lite"/>
    </source>
</evidence>
<name>A0A8J4PUN5_9MYCE</name>
<dbReference type="Proteomes" id="UP000695562">
    <property type="component" value="Unassembled WGS sequence"/>
</dbReference>
<feature type="region of interest" description="Disordered" evidence="8">
    <location>
        <begin position="342"/>
        <end position="466"/>
    </location>
</feature>
<organism evidence="10 11">
    <name type="scientific">Polysphondylium violaceum</name>
    <dbReference type="NCBI Taxonomy" id="133409"/>
    <lineage>
        <taxon>Eukaryota</taxon>
        <taxon>Amoebozoa</taxon>
        <taxon>Evosea</taxon>
        <taxon>Eumycetozoa</taxon>
        <taxon>Dictyostelia</taxon>
        <taxon>Dictyosteliales</taxon>
        <taxon>Dictyosteliaceae</taxon>
        <taxon>Polysphondylium</taxon>
    </lineage>
</organism>
<feature type="coiled-coil region" evidence="7">
    <location>
        <begin position="708"/>
        <end position="745"/>
    </location>
</feature>
<dbReference type="OrthoDB" id="19193at2759"/>
<feature type="domain" description="RING-type" evidence="9">
    <location>
        <begin position="801"/>
        <end position="836"/>
    </location>
</feature>
<keyword evidence="11" id="KW-1185">Reference proteome</keyword>
<dbReference type="SUPFAM" id="SSF57850">
    <property type="entry name" value="RING/U-box"/>
    <property type="match status" value="1"/>
</dbReference>
<keyword evidence="2" id="KW-0479">Metal-binding</keyword>
<dbReference type="InterPro" id="IPR015915">
    <property type="entry name" value="Kelch-typ_b-propeller"/>
</dbReference>
<accession>A0A8J4PUN5</accession>
<evidence type="ECO:0000313" key="11">
    <source>
        <dbReference type="Proteomes" id="UP000695562"/>
    </source>
</evidence>
<dbReference type="EMBL" id="AJWJ01000234">
    <property type="protein sequence ID" value="KAF2072994.1"/>
    <property type="molecule type" value="Genomic_DNA"/>
</dbReference>
<sequence>MKIEWKKVVLIGSPEPRWGHTCVSLPNNYGLIVFGGNSSRAFNDMQFFNIYNNSWSKIEALGNPPSERYGHSAVIYQPQQNTRSPLSREDSYQIIFFGGRATSKPFSDVNILYVNNNRSFIWKQITSKSIEGRAGHTSVVYKNNLVVFGGHNNYKSKYYNSIQLFNLDSLEWKNQTCTGTAPCARATHCTFIVSNRMYIFGGFDGKKYYNDLHVLDLDQFVWTKLNAKGLPPKPRSGHSSTLIRNDRLLIFGGCGSDSSFLNDAHILCIYSATDVRWEQPSQIGCELPSPRFRHTANLLNNKILIYAGTGSGNLFGDIHQAEVYEDSMVPLLVPSVPTLQTNGINFNQPPPQSQSNGGLSLSSSPSTFQRGSSNNDFNLPPSSPSSLSSSSNILSTSSSSLFSNSSSSSRPTTTTTTTTTTTSSNHHPHSNSLDEEVNSNISGGISPSFDRLPHTTSNSNSNITSTIASPTTTITIPIPSSSPSLSSLSTNSNRNNISLVEGLKSLNINNNQEIKLRKMEEHINHRLRNEQKSKQALEDKLNKANQQIYLLTDQIKNFIQKDSSVTLKKDYNDLKKKHSHLYSEDIDDLTPEAYQKLEDIHFKSLEKLRLKKIQKNLMVEEVVSNVISGNSNAIRQNNVEILNNTPFNNNKNNDIAQHCNTIKQQTKQTENFNTCNITDDQHKQNCCHHQNKSEEAPTTTTTTNNDNLNVYLEEIKLLKQQLAEKDRLLKEKDDLYKDIKKENDQFQLSNLDSLDSKQLFDLETIYHNGLRQISNYKDQRYLNRLVLLEKEKDQLKDQNTCVICAINPPNVVILPCRHSSFCTGCISKLEKCPICRSNIANRIEIFN</sequence>
<dbReference type="Pfam" id="PF24681">
    <property type="entry name" value="Kelch_KLHDC2_KLHL20_DRC7"/>
    <property type="match status" value="2"/>
</dbReference>
<keyword evidence="1" id="KW-0880">Kelch repeat</keyword>
<gene>
    <name evidence="10" type="ORF">CYY_005706</name>
</gene>
<dbReference type="InterPro" id="IPR001841">
    <property type="entry name" value="Znf_RING"/>
</dbReference>
<keyword evidence="3" id="KW-0677">Repeat</keyword>
<dbReference type="Gene3D" id="3.30.40.10">
    <property type="entry name" value="Zinc/RING finger domain, C3HC4 (zinc finger)"/>
    <property type="match status" value="1"/>
</dbReference>
<dbReference type="Pfam" id="PF13920">
    <property type="entry name" value="zf-C3HC4_3"/>
    <property type="match status" value="1"/>
</dbReference>
<dbReference type="AlphaFoldDB" id="A0A8J4PUN5"/>
<dbReference type="InterPro" id="IPR011043">
    <property type="entry name" value="Gal_Oxase/kelch_b-propeller"/>
</dbReference>
<reference evidence="10" key="1">
    <citation type="submission" date="2020-01" db="EMBL/GenBank/DDBJ databases">
        <title>Development of genomics and gene disruption for Polysphondylium violaceum indicates a role for the polyketide synthase stlB in stalk morphogenesis.</title>
        <authorList>
            <person name="Narita B."/>
            <person name="Kawabe Y."/>
            <person name="Kin K."/>
            <person name="Saito T."/>
            <person name="Gibbs R."/>
            <person name="Kuspa A."/>
            <person name="Muzny D."/>
            <person name="Queller D."/>
            <person name="Richards S."/>
            <person name="Strassman J."/>
            <person name="Sucgang R."/>
            <person name="Worley K."/>
            <person name="Schaap P."/>
        </authorList>
    </citation>
    <scope>NUCLEOTIDE SEQUENCE</scope>
    <source>
        <strain evidence="10">QSvi11</strain>
    </source>
</reference>
<dbReference type="SUPFAM" id="SSF117281">
    <property type="entry name" value="Kelch motif"/>
    <property type="match status" value="1"/>
</dbReference>
<evidence type="ECO:0000256" key="5">
    <source>
        <dbReference type="ARBA" id="ARBA00022833"/>
    </source>
</evidence>
<evidence type="ECO:0000256" key="4">
    <source>
        <dbReference type="ARBA" id="ARBA00022771"/>
    </source>
</evidence>